<dbReference type="InterPro" id="IPR022301">
    <property type="entry name" value="Integral_membrane_YjbE"/>
</dbReference>
<feature type="transmembrane region" description="Helical" evidence="6">
    <location>
        <begin position="191"/>
        <end position="213"/>
    </location>
</feature>
<dbReference type="OrthoDB" id="5295733at2"/>
<keyword evidence="4 6" id="KW-1133">Transmembrane helix</keyword>
<evidence type="ECO:0000256" key="1">
    <source>
        <dbReference type="ARBA" id="ARBA00004141"/>
    </source>
</evidence>
<evidence type="ECO:0000256" key="5">
    <source>
        <dbReference type="ARBA" id="ARBA00023136"/>
    </source>
</evidence>
<dbReference type="PANTHER" id="PTHR30238">
    <property type="entry name" value="MEMBRANE BOUND PREDICTED REDOX MODULATOR"/>
    <property type="match status" value="1"/>
</dbReference>
<dbReference type="Proteomes" id="UP000187367">
    <property type="component" value="Unassembled WGS sequence"/>
</dbReference>
<sequence length="220" mass="24142">MEHELLMSFLVIIGIDLILGGDNAVVIAMASRNLPPQQRQKAIIIGTCIAILLRIMLTTAAVYLLAVPYLQFTGGIFLLYLGYQLLIEKKDAQHVKSGTSLWKAIRIIVVADLFMSLDNVIAVAGASHGRLMLVVAGLMISVPVIIWGSRLIQTAMAKFPLLIYAGSGLLAYTGGEMIVREQELSSFMARHSILEMLLPILTVIFVVLASIYYEQMGEKH</sequence>
<dbReference type="GO" id="GO:0016020">
    <property type="term" value="C:membrane"/>
    <property type="evidence" value="ECO:0007669"/>
    <property type="project" value="UniProtKB-SubCell"/>
</dbReference>
<organism evidence="7 8">
    <name type="scientific">Bacillus swezeyi</name>
    <dbReference type="NCBI Taxonomy" id="1925020"/>
    <lineage>
        <taxon>Bacteria</taxon>
        <taxon>Bacillati</taxon>
        <taxon>Bacillota</taxon>
        <taxon>Bacilli</taxon>
        <taxon>Bacillales</taxon>
        <taxon>Bacillaceae</taxon>
        <taxon>Bacillus</taxon>
    </lineage>
</organism>
<keyword evidence="5 6" id="KW-0472">Membrane</keyword>
<evidence type="ECO:0000313" key="8">
    <source>
        <dbReference type="Proteomes" id="UP000187367"/>
    </source>
</evidence>
<feature type="transmembrane region" description="Helical" evidence="6">
    <location>
        <begin position="69"/>
        <end position="86"/>
    </location>
</feature>
<evidence type="ECO:0000313" key="7">
    <source>
        <dbReference type="EMBL" id="OMI01410.1"/>
    </source>
</evidence>
<feature type="transmembrane region" description="Helical" evidence="6">
    <location>
        <begin position="42"/>
        <end position="63"/>
    </location>
</feature>
<dbReference type="EMBL" id="MTJL01000036">
    <property type="protein sequence ID" value="OMI01410.1"/>
    <property type="molecule type" value="Genomic_DNA"/>
</dbReference>
<dbReference type="AlphaFoldDB" id="A0A1R1QE19"/>
<gene>
    <name evidence="7" type="ORF">BW143_17095</name>
</gene>
<dbReference type="PANTHER" id="PTHR30238:SF4">
    <property type="entry name" value="SLL1022 PROTEIN"/>
    <property type="match status" value="1"/>
</dbReference>
<comment type="similarity">
    <text evidence="2">Belongs to the TerC family.</text>
</comment>
<reference evidence="7 8" key="1">
    <citation type="submission" date="2017-01" db="EMBL/GenBank/DDBJ databases">
        <title>Bacillus phylogenomics.</title>
        <authorList>
            <person name="Dunlap C."/>
        </authorList>
    </citation>
    <scope>NUCLEOTIDE SEQUENCE [LARGE SCALE GENOMIC DNA]</scope>
    <source>
        <strain evidence="7 8">NRRL B-41282</strain>
    </source>
</reference>
<comment type="caution">
    <text evidence="7">The sequence shown here is derived from an EMBL/GenBank/DDBJ whole genome shotgun (WGS) entry which is preliminary data.</text>
</comment>
<accession>A0A1R1S0I4</accession>
<dbReference type="InterPro" id="IPR005496">
    <property type="entry name" value="Integral_membrane_TerC"/>
</dbReference>
<keyword evidence="8" id="KW-1185">Reference proteome</keyword>
<dbReference type="RefSeq" id="WP_076760284.1">
    <property type="nucleotide sequence ID" value="NZ_JARMDZ010000005.1"/>
</dbReference>
<feature type="transmembrane region" description="Helical" evidence="6">
    <location>
        <begin position="131"/>
        <end position="149"/>
    </location>
</feature>
<keyword evidence="3 6" id="KW-0812">Transmembrane</keyword>
<name>A0A1R1QE19_9BACI</name>
<comment type="subcellular location">
    <subcellularLocation>
        <location evidence="1">Membrane</location>
        <topology evidence="1">Multi-pass membrane protein</topology>
    </subcellularLocation>
</comment>
<evidence type="ECO:0000256" key="3">
    <source>
        <dbReference type="ARBA" id="ARBA00022692"/>
    </source>
</evidence>
<evidence type="ECO:0000256" key="6">
    <source>
        <dbReference type="SAM" id="Phobius"/>
    </source>
</evidence>
<proteinExistence type="inferred from homology"/>
<evidence type="ECO:0000256" key="4">
    <source>
        <dbReference type="ARBA" id="ARBA00022989"/>
    </source>
</evidence>
<dbReference type="NCBIfam" id="TIGR03717">
    <property type="entry name" value="R_switched_YjbE"/>
    <property type="match status" value="1"/>
</dbReference>
<feature type="transmembrane region" description="Helical" evidence="6">
    <location>
        <begin position="107"/>
        <end position="125"/>
    </location>
</feature>
<protein>
    <recommendedName>
        <fullName evidence="9">TerC family protein</fullName>
    </recommendedName>
</protein>
<evidence type="ECO:0008006" key="9">
    <source>
        <dbReference type="Google" id="ProtNLM"/>
    </source>
</evidence>
<evidence type="ECO:0000256" key="2">
    <source>
        <dbReference type="ARBA" id="ARBA00007511"/>
    </source>
</evidence>
<feature type="transmembrane region" description="Helical" evidence="6">
    <location>
        <begin position="161"/>
        <end position="179"/>
    </location>
</feature>
<accession>A0A1R1QE19</accession>
<feature type="transmembrane region" description="Helical" evidence="6">
    <location>
        <begin position="6"/>
        <end position="30"/>
    </location>
</feature>
<dbReference type="Pfam" id="PF03741">
    <property type="entry name" value="TerC"/>
    <property type="match status" value="1"/>
</dbReference>